<evidence type="ECO:0000313" key="9">
    <source>
        <dbReference type="Proteomes" id="UP000214747"/>
    </source>
</evidence>
<dbReference type="GO" id="GO:1901605">
    <property type="term" value="P:alpha-amino acid metabolic process"/>
    <property type="evidence" value="ECO:0007669"/>
    <property type="project" value="TreeGrafter"/>
</dbReference>
<dbReference type="InterPro" id="IPR015422">
    <property type="entry name" value="PyrdxlP-dep_Trfase_small"/>
</dbReference>
<comment type="caution">
    <text evidence="8">The sequence shown here is derived from an EMBL/GenBank/DDBJ whole genome shotgun (WGS) entry which is preliminary data.</text>
</comment>
<keyword evidence="6" id="KW-0663">Pyridoxal phosphate</keyword>
<name>A0A225SX61_9BURK</name>
<evidence type="ECO:0000256" key="6">
    <source>
        <dbReference type="ARBA" id="ARBA00022898"/>
    </source>
</evidence>
<dbReference type="Gene3D" id="3.90.1150.10">
    <property type="entry name" value="Aspartate Aminotransferase, domain 1"/>
    <property type="match status" value="1"/>
</dbReference>
<dbReference type="InterPro" id="IPR050859">
    <property type="entry name" value="Class-I_PLP-dep_aminotransf"/>
</dbReference>
<accession>A0A225SX61</accession>
<evidence type="ECO:0000259" key="7">
    <source>
        <dbReference type="Pfam" id="PF00155"/>
    </source>
</evidence>
<keyword evidence="9" id="KW-1185">Reference proteome</keyword>
<dbReference type="GO" id="GO:0008483">
    <property type="term" value="F:transaminase activity"/>
    <property type="evidence" value="ECO:0007669"/>
    <property type="project" value="UniProtKB-KW"/>
</dbReference>
<evidence type="ECO:0000313" key="8">
    <source>
        <dbReference type="EMBL" id="OWY35328.1"/>
    </source>
</evidence>
<dbReference type="PANTHER" id="PTHR42790:SF19">
    <property type="entry name" value="KYNURENINE_ALPHA-AMINOADIPATE AMINOTRANSFERASE, MITOCHONDRIAL"/>
    <property type="match status" value="1"/>
</dbReference>
<evidence type="ECO:0000256" key="2">
    <source>
        <dbReference type="ARBA" id="ARBA00007441"/>
    </source>
</evidence>
<dbReference type="EMBL" id="NJGV01000006">
    <property type="protein sequence ID" value="OWY35328.1"/>
    <property type="molecule type" value="Genomic_DNA"/>
</dbReference>
<evidence type="ECO:0000256" key="4">
    <source>
        <dbReference type="ARBA" id="ARBA00022576"/>
    </source>
</evidence>
<dbReference type="AlphaFoldDB" id="A0A225SX61"/>
<dbReference type="InterPro" id="IPR015424">
    <property type="entry name" value="PyrdxlP-dep_Trfase"/>
</dbReference>
<evidence type="ECO:0000256" key="1">
    <source>
        <dbReference type="ARBA" id="ARBA00001933"/>
    </source>
</evidence>
<dbReference type="PANTHER" id="PTHR42790">
    <property type="entry name" value="AMINOTRANSFERASE"/>
    <property type="match status" value="1"/>
</dbReference>
<dbReference type="InterPro" id="IPR015421">
    <property type="entry name" value="PyrdxlP-dep_Trfase_major"/>
</dbReference>
<keyword evidence="5 8" id="KW-0808">Transferase</keyword>
<proteinExistence type="inferred from homology"/>
<comment type="cofactor">
    <cofactor evidence="1">
        <name>pyridoxal 5'-phosphate</name>
        <dbReference type="ChEBI" id="CHEBI:597326"/>
    </cofactor>
</comment>
<dbReference type="Gene3D" id="3.40.640.10">
    <property type="entry name" value="Type I PLP-dependent aspartate aminotransferase-like (Major domain)"/>
    <property type="match status" value="1"/>
</dbReference>
<gene>
    <name evidence="8" type="ORF">CEJ45_08630</name>
</gene>
<dbReference type="CDD" id="cd00609">
    <property type="entry name" value="AAT_like"/>
    <property type="match status" value="1"/>
</dbReference>
<dbReference type="Pfam" id="PF00155">
    <property type="entry name" value="Aminotran_1_2"/>
    <property type="match status" value="1"/>
</dbReference>
<feature type="domain" description="Aminotransferase class I/classII large" evidence="7">
    <location>
        <begin position="59"/>
        <end position="391"/>
    </location>
</feature>
<sequence>MTAAYRFNPAFQSPQGSPIRELFKYTQQPGMISFAGGYPAPALFDTQGLAKSAATLLDGAAAACLQYGATEGAAQLAQVLREVTRVRIGGGDPGDLIVTTGSQQGFELLLRILLEPGDGVVIERPCYPAAIQALRLAHAELLEIPGDARGMDTDALEAMLLAGARPKLLYLVPSFANPTGATLPLARRRHLLRLAVRYQFIVIEDDPYGQLRFSGQAEPPLLQVAQEIEGARDWLVYLSSLSKIVAPGLRIGWMCGPSEILRRAVIAKQTGDLCTAPWMQMVAAQYLQAGHLEAHLPHIIATYRERCAIMLSSLREAFGDRLALIAPEGGMFIWASWKDGTDATALLQSAVRHNVMYVPGSAFYATQSDPGHWRLSFANAQPEEIIDGVARLKHAHQEWMHMLA</sequence>
<dbReference type="FunFam" id="3.40.640.10:FF:000053">
    <property type="entry name" value="Aminotransferase, class I"/>
    <property type="match status" value="1"/>
</dbReference>
<evidence type="ECO:0000256" key="3">
    <source>
        <dbReference type="ARBA" id="ARBA00011738"/>
    </source>
</evidence>
<dbReference type="RefSeq" id="WP_088754742.1">
    <property type="nucleotide sequence ID" value="NZ_NJGV01000006.1"/>
</dbReference>
<keyword evidence="4 8" id="KW-0032">Aminotransferase</keyword>
<dbReference type="Proteomes" id="UP000214747">
    <property type="component" value="Unassembled WGS sequence"/>
</dbReference>
<reference evidence="8 9" key="1">
    <citation type="journal article" date="2010" name="Int. J. Syst. Evol. Microbiol.">
        <title>Reclassification of Herbaspirillum putei as a later heterotypic synonym of Herbaspirillum huttiense, with the description of H. huttiense subsp. huttiense subsp. nov. and H. huttiense subsp. putei subsp. nov., comb. nov., and description of Herbaspirillum aquaticum sp. nov.</title>
        <authorList>
            <person name="Dobritsa A.P."/>
            <person name="Reddy M.C."/>
            <person name="Samadpour M."/>
        </authorList>
    </citation>
    <scope>NUCLEOTIDE SEQUENCE [LARGE SCALE GENOMIC DNA]</scope>
    <source>
        <strain evidence="8 9">IEH 4430</strain>
    </source>
</reference>
<dbReference type="SUPFAM" id="SSF53383">
    <property type="entry name" value="PLP-dependent transferases"/>
    <property type="match status" value="1"/>
</dbReference>
<comment type="similarity">
    <text evidence="2">Belongs to the class-I pyridoxal-phosphate-dependent aminotransferase family.</text>
</comment>
<comment type="subunit">
    <text evidence="3">Homodimer.</text>
</comment>
<dbReference type="InterPro" id="IPR004839">
    <property type="entry name" value="Aminotransferase_I/II_large"/>
</dbReference>
<dbReference type="GO" id="GO:0030170">
    <property type="term" value="F:pyridoxal phosphate binding"/>
    <property type="evidence" value="ECO:0007669"/>
    <property type="project" value="InterPro"/>
</dbReference>
<protein>
    <submittedName>
        <fullName evidence="8">2-aminoadipate aminotransferase</fullName>
    </submittedName>
</protein>
<evidence type="ECO:0000256" key="5">
    <source>
        <dbReference type="ARBA" id="ARBA00022679"/>
    </source>
</evidence>
<organism evidence="8 9">
    <name type="scientific">Herbaspirillum aquaticum</name>
    <dbReference type="NCBI Taxonomy" id="568783"/>
    <lineage>
        <taxon>Bacteria</taxon>
        <taxon>Pseudomonadati</taxon>
        <taxon>Pseudomonadota</taxon>
        <taxon>Betaproteobacteria</taxon>
        <taxon>Burkholderiales</taxon>
        <taxon>Oxalobacteraceae</taxon>
        <taxon>Herbaspirillum</taxon>
    </lineage>
</organism>